<dbReference type="AlphaFoldDB" id="A0A0K2V7N6"/>
<feature type="non-terminal residue" evidence="1">
    <location>
        <position position="1"/>
    </location>
</feature>
<accession>A0A0K2V7N6</accession>
<proteinExistence type="predicted"/>
<sequence length="68" mass="7512">GITVRSDSTYNAFPCLTELDDRNSVNVKPCSSAIVSEGHTRVEYKNYLIEKSLLNVVQIGQVVSRSPL</sequence>
<dbReference type="EMBL" id="HACA01029192">
    <property type="protein sequence ID" value="CDW46553.1"/>
    <property type="molecule type" value="Transcribed_RNA"/>
</dbReference>
<reference evidence="1" key="1">
    <citation type="submission" date="2014-05" db="EMBL/GenBank/DDBJ databases">
        <authorList>
            <person name="Chronopoulou M."/>
        </authorList>
    </citation>
    <scope>NUCLEOTIDE SEQUENCE</scope>
    <source>
        <tissue evidence="1">Whole organism</tissue>
    </source>
</reference>
<protein>
    <submittedName>
        <fullName evidence="1">Uncharacterized protein</fullName>
    </submittedName>
</protein>
<organism evidence="1">
    <name type="scientific">Lepeophtheirus salmonis</name>
    <name type="common">Salmon louse</name>
    <name type="synonym">Caligus salmonis</name>
    <dbReference type="NCBI Taxonomy" id="72036"/>
    <lineage>
        <taxon>Eukaryota</taxon>
        <taxon>Metazoa</taxon>
        <taxon>Ecdysozoa</taxon>
        <taxon>Arthropoda</taxon>
        <taxon>Crustacea</taxon>
        <taxon>Multicrustacea</taxon>
        <taxon>Hexanauplia</taxon>
        <taxon>Copepoda</taxon>
        <taxon>Siphonostomatoida</taxon>
        <taxon>Caligidae</taxon>
        <taxon>Lepeophtheirus</taxon>
    </lineage>
</organism>
<name>A0A0K2V7N6_LEPSM</name>
<evidence type="ECO:0000313" key="1">
    <source>
        <dbReference type="EMBL" id="CDW46553.1"/>
    </source>
</evidence>